<comment type="cofactor">
    <cofactor evidence="1 5">
        <name>pyridoxal 5'-phosphate</name>
        <dbReference type="ChEBI" id="CHEBI:597326"/>
    </cofactor>
</comment>
<dbReference type="InterPro" id="IPR004839">
    <property type="entry name" value="Aminotransferase_I/II_large"/>
</dbReference>
<dbReference type="InterPro" id="IPR001917">
    <property type="entry name" value="Aminotrans_II_pyridoxalP_BS"/>
</dbReference>
<evidence type="ECO:0000256" key="4">
    <source>
        <dbReference type="ARBA" id="ARBA00022898"/>
    </source>
</evidence>
<dbReference type="CDD" id="cd00609">
    <property type="entry name" value="AAT_like"/>
    <property type="match status" value="1"/>
</dbReference>
<comment type="caution">
    <text evidence="7">The sequence shown here is derived from an EMBL/GenBank/DDBJ whole genome shotgun (WGS) entry which is preliminary data.</text>
</comment>
<dbReference type="STRING" id="225345.CLCHR_29300"/>
<accession>A0A1V4IKU2</accession>
<organism evidence="7 9">
    <name type="scientific">Clostridium chromiireducens</name>
    <dbReference type="NCBI Taxonomy" id="225345"/>
    <lineage>
        <taxon>Bacteria</taxon>
        <taxon>Bacillati</taxon>
        <taxon>Bacillota</taxon>
        <taxon>Clostridia</taxon>
        <taxon>Eubacteriales</taxon>
        <taxon>Clostridiaceae</taxon>
        <taxon>Clostridium</taxon>
    </lineage>
</organism>
<dbReference type="Pfam" id="PF00155">
    <property type="entry name" value="Aminotran_1_2"/>
    <property type="match status" value="1"/>
</dbReference>
<evidence type="ECO:0000256" key="1">
    <source>
        <dbReference type="ARBA" id="ARBA00001933"/>
    </source>
</evidence>
<evidence type="ECO:0000256" key="2">
    <source>
        <dbReference type="ARBA" id="ARBA00022576"/>
    </source>
</evidence>
<reference evidence="8 10" key="2">
    <citation type="submission" date="2018-08" db="EMBL/GenBank/DDBJ databases">
        <title>Genome of Clostridium chromiireducens C1, DSM12136.</title>
        <authorList>
            <person name="Xing M."/>
            <person name="Wei Y."/>
            <person name="Ang E.L."/>
            <person name="Zhao H."/>
            <person name="Zhang Y."/>
        </authorList>
    </citation>
    <scope>NUCLEOTIDE SEQUENCE [LARGE SCALE GENOMIC DNA]</scope>
    <source>
        <strain evidence="8 10">C1</strain>
    </source>
</reference>
<dbReference type="Proteomes" id="UP000191056">
    <property type="component" value="Unassembled WGS sequence"/>
</dbReference>
<evidence type="ECO:0000259" key="6">
    <source>
        <dbReference type="Pfam" id="PF00155"/>
    </source>
</evidence>
<dbReference type="InterPro" id="IPR015424">
    <property type="entry name" value="PyrdxlP-dep_Trfase"/>
</dbReference>
<keyword evidence="2 7" id="KW-0032">Aminotransferase</keyword>
<keyword evidence="3 7" id="KW-0808">Transferase</keyword>
<evidence type="ECO:0000256" key="3">
    <source>
        <dbReference type="ARBA" id="ARBA00022679"/>
    </source>
</evidence>
<dbReference type="Gene3D" id="3.40.640.10">
    <property type="entry name" value="Type I PLP-dependent aspartate aminotransferase-like (Major domain)"/>
    <property type="match status" value="1"/>
</dbReference>
<evidence type="ECO:0000313" key="10">
    <source>
        <dbReference type="Proteomes" id="UP000265930"/>
    </source>
</evidence>
<dbReference type="AlphaFoldDB" id="A0A1V4IKU2"/>
<dbReference type="PANTHER" id="PTHR42885:SF2">
    <property type="entry name" value="HISTIDINOL-PHOSPHATE AMINOTRANSFERASE"/>
    <property type="match status" value="1"/>
</dbReference>
<dbReference type="RefSeq" id="WP_079440557.1">
    <property type="nucleotide sequence ID" value="NZ_MZGT01000039.1"/>
</dbReference>
<dbReference type="Gene3D" id="3.90.1150.10">
    <property type="entry name" value="Aspartate Aminotransferase, domain 1"/>
    <property type="match status" value="1"/>
</dbReference>
<dbReference type="GO" id="GO:0004400">
    <property type="term" value="F:histidinol-phosphate transaminase activity"/>
    <property type="evidence" value="ECO:0007669"/>
    <property type="project" value="UniProtKB-EC"/>
</dbReference>
<protein>
    <submittedName>
        <fullName evidence="8">Aminotransferase class I/II-fold pyridoxal phosphate-dependent enzyme</fullName>
    </submittedName>
    <submittedName>
        <fullName evidence="7">Histidinol-phosphate aminotransferase</fullName>
        <ecNumber evidence="7">2.6.1.9</ecNumber>
    </submittedName>
</protein>
<dbReference type="GO" id="GO:0030170">
    <property type="term" value="F:pyridoxal phosphate binding"/>
    <property type="evidence" value="ECO:0007669"/>
    <property type="project" value="InterPro"/>
</dbReference>
<keyword evidence="9" id="KW-1185">Reference proteome</keyword>
<evidence type="ECO:0000256" key="5">
    <source>
        <dbReference type="RuleBase" id="RU003693"/>
    </source>
</evidence>
<dbReference type="InterPro" id="IPR015422">
    <property type="entry name" value="PyrdxlP-dep_Trfase_small"/>
</dbReference>
<evidence type="ECO:0000313" key="8">
    <source>
        <dbReference type="EMBL" id="RII35287.1"/>
    </source>
</evidence>
<gene>
    <name evidence="7" type="primary">hisC_2</name>
    <name evidence="7" type="ORF">CLCHR_29300</name>
    <name evidence="8" type="ORF">D2A34_08760</name>
</gene>
<evidence type="ECO:0000313" key="9">
    <source>
        <dbReference type="Proteomes" id="UP000191056"/>
    </source>
</evidence>
<comment type="similarity">
    <text evidence="5">Belongs to the class-II pyridoxal-phosphate-dependent aminotransferase family.</text>
</comment>
<dbReference type="EC" id="2.6.1.9" evidence="7"/>
<dbReference type="EMBL" id="QXDJ01000002">
    <property type="protein sequence ID" value="RII35287.1"/>
    <property type="molecule type" value="Genomic_DNA"/>
</dbReference>
<keyword evidence="4 5" id="KW-0663">Pyridoxal phosphate</keyword>
<dbReference type="PROSITE" id="PS00599">
    <property type="entry name" value="AA_TRANSFER_CLASS_2"/>
    <property type="match status" value="1"/>
</dbReference>
<feature type="domain" description="Aminotransferase class I/classII large" evidence="6">
    <location>
        <begin position="15"/>
        <end position="339"/>
    </location>
</feature>
<dbReference type="SUPFAM" id="SSF53383">
    <property type="entry name" value="PLP-dependent transferases"/>
    <property type="match status" value="1"/>
</dbReference>
<dbReference type="OrthoDB" id="9813612at2"/>
<name>A0A1V4IKU2_9CLOT</name>
<reference evidence="7 9" key="1">
    <citation type="submission" date="2017-03" db="EMBL/GenBank/DDBJ databases">
        <title>Genome sequence of Clostridium chromiireducens DSM 23318.</title>
        <authorList>
            <person name="Poehlein A."/>
            <person name="Daniel R."/>
        </authorList>
    </citation>
    <scope>NUCLEOTIDE SEQUENCE [LARGE SCALE GENOMIC DNA]</scope>
    <source>
        <strain evidence="7 9">DSM 23318</strain>
    </source>
</reference>
<dbReference type="PANTHER" id="PTHR42885">
    <property type="entry name" value="HISTIDINOL-PHOSPHATE AMINOTRANSFERASE-RELATED"/>
    <property type="match status" value="1"/>
</dbReference>
<proteinExistence type="inferred from homology"/>
<evidence type="ECO:0000313" key="7">
    <source>
        <dbReference type="EMBL" id="OPJ60444.1"/>
    </source>
</evidence>
<dbReference type="InterPro" id="IPR015421">
    <property type="entry name" value="PyrdxlP-dep_Trfase_major"/>
</dbReference>
<dbReference type="EMBL" id="MZGT01000039">
    <property type="protein sequence ID" value="OPJ60444.1"/>
    <property type="molecule type" value="Genomic_DNA"/>
</dbReference>
<sequence>MGVYNEYINAYDEYIITLDSNEIYLEMDKNILMKMKSCLTNIELHKYPTNELKIIKELYAKYANTEGKNIIVGNGSDEVLELVISKEIRHGKKALSLGPDFVMYNFFVSRSGGELKTYDIDKSMSFKVQEFIELGKKECVDLIVFSNPNNPTGIAIDVEDIIAILEAFQDIKVVVDEAYYEFYGKSMIPYISKYKNLIVTRTLSKAWGLASLRVGFLITHEDNIPELLNYKVPYSISSFSQNLASIALRYPENVVNNAKQVIEQREELYKSLKEIEKNAAMKIEFYPSKGNFIYGRTPHKEALIKGLENNGIVIRNFNDDTFRITVGSPMQNRKVVDGIKKIFIYQQSIAN</sequence>
<dbReference type="Proteomes" id="UP000265930">
    <property type="component" value="Unassembled WGS sequence"/>
</dbReference>